<dbReference type="InterPro" id="IPR006311">
    <property type="entry name" value="TAT_signal"/>
</dbReference>
<comment type="caution">
    <text evidence="1">The sequence shown here is derived from an EMBL/GenBank/DDBJ whole genome shotgun (WGS) entry which is preliminary data.</text>
</comment>
<accession>A0A8J7YI96</accession>
<gene>
    <name evidence="1" type="ORF">EGD98_09190</name>
</gene>
<keyword evidence="2" id="KW-1185">Reference proteome</keyword>
<dbReference type="EMBL" id="RKLQ01000002">
    <property type="protein sequence ID" value="MBX0303841.1"/>
    <property type="molecule type" value="Genomic_DNA"/>
</dbReference>
<organism evidence="1 2">
    <name type="scientific">Haloarcula salinisoli</name>
    <dbReference type="NCBI Taxonomy" id="2487746"/>
    <lineage>
        <taxon>Archaea</taxon>
        <taxon>Methanobacteriati</taxon>
        <taxon>Methanobacteriota</taxon>
        <taxon>Stenosarchaea group</taxon>
        <taxon>Halobacteria</taxon>
        <taxon>Halobacteriales</taxon>
        <taxon>Haloarculaceae</taxon>
        <taxon>Haloarcula</taxon>
    </lineage>
</organism>
<reference evidence="1" key="1">
    <citation type="submission" date="2021-06" db="EMBL/GenBank/DDBJ databases">
        <title>Halomicroarcula sp. F24A a new haloarchaeum isolated from saline soil.</title>
        <authorList>
            <person name="Duran-Viseras A."/>
            <person name="Sanchez-Porro C."/>
            <person name="Ventosa A."/>
        </authorList>
    </citation>
    <scope>NUCLEOTIDE SEQUENCE</scope>
    <source>
        <strain evidence="1">F24A</strain>
    </source>
</reference>
<dbReference type="PROSITE" id="PS51318">
    <property type="entry name" value="TAT"/>
    <property type="match status" value="1"/>
</dbReference>
<dbReference type="RefSeq" id="WP_220588083.1">
    <property type="nucleotide sequence ID" value="NZ_RKLQ01000002.1"/>
</dbReference>
<proteinExistence type="predicted"/>
<evidence type="ECO:0000313" key="1">
    <source>
        <dbReference type="EMBL" id="MBX0303841.1"/>
    </source>
</evidence>
<name>A0A8J7YI96_9EURY</name>
<dbReference type="Proteomes" id="UP000783863">
    <property type="component" value="Unassembled WGS sequence"/>
</dbReference>
<sequence length="414" mass="44498">MSPSPDTRLSRRAALRAGAAAVTATALTGCSGLPPLGSKVRYGTVPAPDARAPTYREWLPAADAFPDSADADGAYNVHAYEPPPADAPAWTRGSVARTRVATQSDYVGLHVDDVDVAVGISNLLAESIALVLAGDVDRGAVRETVAETSYEAGDTENGYSVYTRPDADRVLGVSADGLVFASGPSAREIMTTVADARRREVKRYHEVSADFAELSAGAGSRRWTWLMPGTIRSGDQQSTDTVFWDTVGRAYAFSHDDDTAYSVRTWLFPDGYDVTVGEVKTALERRARANEADAVEVSVDGRVATMELSRPLEEYREDTTTLVVPHVAWRTEYDVAAERLSFHHEAGDTIETDRLVVRAPGIDDRADFDVGDTLEPGEALTVSTAGVDSGETVQLVYESPDGDATATLAHWERP</sequence>
<protein>
    <submittedName>
        <fullName evidence="1">Uncharacterized protein</fullName>
    </submittedName>
</protein>
<evidence type="ECO:0000313" key="2">
    <source>
        <dbReference type="Proteomes" id="UP000783863"/>
    </source>
</evidence>
<dbReference type="AlphaFoldDB" id="A0A8J7YI96"/>